<comment type="caution">
    <text evidence="13">The sequence shown here is derived from an EMBL/GenBank/DDBJ whole genome shotgun (WGS) entry which is preliminary data.</text>
</comment>
<comment type="catalytic activity">
    <reaction evidence="1">
        <text>Exonucleolytic cleavage in the 3'- to 5'-direction to yield nucleoside 5'-phosphates.</text>
        <dbReference type="EC" id="3.1.11.2"/>
    </reaction>
</comment>
<dbReference type="CDD" id="cd09087">
    <property type="entry name" value="Ape1-like_AP-endo"/>
    <property type="match status" value="1"/>
</dbReference>
<evidence type="ECO:0000313" key="13">
    <source>
        <dbReference type="EMBL" id="KAG5682883.1"/>
    </source>
</evidence>
<evidence type="ECO:0000256" key="1">
    <source>
        <dbReference type="ARBA" id="ARBA00000493"/>
    </source>
</evidence>
<evidence type="ECO:0000256" key="8">
    <source>
        <dbReference type="PIRSR" id="PIRSR604808-2"/>
    </source>
</evidence>
<dbReference type="PANTHER" id="PTHR22748:SF6">
    <property type="entry name" value="DNA-(APURINIC OR APYRIMIDINIC SITE) ENDONUCLEASE"/>
    <property type="match status" value="1"/>
</dbReference>
<dbReference type="NCBIfam" id="TIGR00633">
    <property type="entry name" value="xth"/>
    <property type="match status" value="1"/>
</dbReference>
<feature type="binding site" evidence="8">
    <location>
        <position position="434"/>
    </location>
    <ligand>
        <name>Mg(2+)</name>
        <dbReference type="ChEBI" id="CHEBI:18420"/>
        <label>1</label>
    </ligand>
</feature>
<dbReference type="GO" id="GO:0005634">
    <property type="term" value="C:nucleus"/>
    <property type="evidence" value="ECO:0007669"/>
    <property type="project" value="TreeGrafter"/>
</dbReference>
<dbReference type="PANTHER" id="PTHR22748">
    <property type="entry name" value="AP ENDONUCLEASE"/>
    <property type="match status" value="1"/>
</dbReference>
<evidence type="ECO:0000256" key="11">
    <source>
        <dbReference type="SAM" id="MobiDB-lite"/>
    </source>
</evidence>
<gene>
    <name evidence="13" type="ORF">PVAND_012201</name>
</gene>
<dbReference type="Pfam" id="PF03372">
    <property type="entry name" value="Exo_endo_phos"/>
    <property type="match status" value="1"/>
</dbReference>
<dbReference type="NCBIfam" id="TIGR00195">
    <property type="entry name" value="exoDNase_III"/>
    <property type="match status" value="1"/>
</dbReference>
<evidence type="ECO:0000256" key="3">
    <source>
        <dbReference type="ARBA" id="ARBA00007092"/>
    </source>
</evidence>
<feature type="compositionally biased region" description="Acidic residues" evidence="11">
    <location>
        <begin position="109"/>
        <end position="118"/>
    </location>
</feature>
<dbReference type="InterPro" id="IPR005135">
    <property type="entry name" value="Endo/exonuclease/phosphatase"/>
</dbReference>
<feature type="site" description="Transition state stabilizer" evidence="9">
    <location>
        <position position="436"/>
    </location>
</feature>
<evidence type="ECO:0000256" key="7">
    <source>
        <dbReference type="PIRSR" id="PIRSR604808-1"/>
    </source>
</evidence>
<evidence type="ECO:0000256" key="6">
    <source>
        <dbReference type="ARBA" id="ARBA00022842"/>
    </source>
</evidence>
<name>A0A9J6CMN3_POLVA</name>
<keyword evidence="6 8" id="KW-0460">Magnesium</keyword>
<feature type="site" description="Important for catalytic activity" evidence="9">
    <location>
        <position position="506"/>
    </location>
</feature>
<dbReference type="Proteomes" id="UP001107558">
    <property type="component" value="Chromosome 1"/>
</dbReference>
<feature type="binding site" evidence="8">
    <location>
        <position position="531"/>
    </location>
    <ligand>
        <name>Mg(2+)</name>
        <dbReference type="ChEBI" id="CHEBI:18420"/>
        <label>1</label>
    </ligand>
</feature>
<dbReference type="PROSITE" id="PS00728">
    <property type="entry name" value="AP_NUCLEASE_F1_3"/>
    <property type="match status" value="1"/>
</dbReference>
<comment type="cofactor">
    <cofactor evidence="8 10">
        <name>Mg(2+)</name>
        <dbReference type="ChEBI" id="CHEBI:18420"/>
    </cofactor>
    <cofactor evidence="8 10">
        <name>Mn(2+)</name>
        <dbReference type="ChEBI" id="CHEBI:29035"/>
    </cofactor>
    <text evidence="8 10">Probably binds two magnesium or manganese ions per subunit.</text>
</comment>
<organism evidence="13 14">
    <name type="scientific">Polypedilum vanderplanki</name>
    <name type="common">Sleeping chironomid midge</name>
    <dbReference type="NCBI Taxonomy" id="319348"/>
    <lineage>
        <taxon>Eukaryota</taxon>
        <taxon>Metazoa</taxon>
        <taxon>Ecdysozoa</taxon>
        <taxon>Arthropoda</taxon>
        <taxon>Hexapoda</taxon>
        <taxon>Insecta</taxon>
        <taxon>Pterygota</taxon>
        <taxon>Neoptera</taxon>
        <taxon>Endopterygota</taxon>
        <taxon>Diptera</taxon>
        <taxon>Nematocera</taxon>
        <taxon>Chironomoidea</taxon>
        <taxon>Chironomidae</taxon>
        <taxon>Chironominae</taxon>
        <taxon>Polypedilum</taxon>
        <taxon>Polypedilum</taxon>
    </lineage>
</organism>
<keyword evidence="4 8" id="KW-0479">Metal-binding</keyword>
<dbReference type="AlphaFoldDB" id="A0A9J6CMN3"/>
<feature type="active site" description="Proton acceptor" evidence="7">
    <location>
        <position position="532"/>
    </location>
</feature>
<feature type="compositionally biased region" description="Basic and acidic residues" evidence="11">
    <location>
        <begin position="13"/>
        <end position="63"/>
    </location>
</feature>
<keyword evidence="5" id="KW-0378">Hydrolase</keyword>
<dbReference type="EC" id="3.1.-.-" evidence="10"/>
<dbReference type="Gene3D" id="3.60.10.10">
    <property type="entry name" value="Endonuclease/exonuclease/phosphatase"/>
    <property type="match status" value="1"/>
</dbReference>
<dbReference type="InterPro" id="IPR004808">
    <property type="entry name" value="AP_endonuc_1"/>
</dbReference>
<proteinExistence type="inferred from homology"/>
<feature type="binding site" evidence="8">
    <location>
        <position position="532"/>
    </location>
    <ligand>
        <name>Mg(2+)</name>
        <dbReference type="ChEBI" id="CHEBI:18420"/>
        <label>1</label>
    </ligand>
</feature>
<dbReference type="SUPFAM" id="SSF56219">
    <property type="entry name" value="DNase I-like"/>
    <property type="match status" value="1"/>
</dbReference>
<evidence type="ECO:0000256" key="2">
    <source>
        <dbReference type="ARBA" id="ARBA00001936"/>
    </source>
</evidence>
<feature type="binding site" evidence="8">
    <location>
        <position position="325"/>
    </location>
    <ligand>
        <name>Mg(2+)</name>
        <dbReference type="ChEBI" id="CHEBI:18420"/>
        <label>1</label>
    </ligand>
</feature>
<accession>A0A9J6CMN3</accession>
<reference evidence="13" key="1">
    <citation type="submission" date="2021-03" db="EMBL/GenBank/DDBJ databases">
        <title>Chromosome level genome of the anhydrobiotic midge Polypedilum vanderplanki.</title>
        <authorList>
            <person name="Yoshida Y."/>
            <person name="Kikawada T."/>
            <person name="Gusev O."/>
        </authorList>
    </citation>
    <scope>NUCLEOTIDE SEQUENCE</scope>
    <source>
        <strain evidence="13">NIAS01</strain>
        <tissue evidence="13">Whole body or cell culture</tissue>
    </source>
</reference>
<dbReference type="PROSITE" id="PS51435">
    <property type="entry name" value="AP_NUCLEASE_F1_4"/>
    <property type="match status" value="1"/>
</dbReference>
<dbReference type="GO" id="GO:0008081">
    <property type="term" value="F:phosphoric diester hydrolase activity"/>
    <property type="evidence" value="ECO:0007669"/>
    <property type="project" value="TreeGrafter"/>
</dbReference>
<feature type="binding site" evidence="8">
    <location>
        <position position="436"/>
    </location>
    <ligand>
        <name>Mg(2+)</name>
        <dbReference type="ChEBI" id="CHEBI:18420"/>
        <label>1</label>
    </ligand>
</feature>
<feature type="compositionally biased region" description="Basic and acidic residues" evidence="11">
    <location>
        <begin position="180"/>
        <end position="193"/>
    </location>
</feature>
<dbReference type="InterPro" id="IPR036691">
    <property type="entry name" value="Endo/exonu/phosph_ase_sf"/>
</dbReference>
<protein>
    <recommendedName>
        <fullName evidence="10">DNA-(apurinic or apyrimidinic site) endonuclease</fullName>
        <ecNumber evidence="10">3.1.-.-</ecNumber>
    </recommendedName>
</protein>
<evidence type="ECO:0000256" key="10">
    <source>
        <dbReference type="RuleBase" id="RU362131"/>
    </source>
</evidence>
<evidence type="ECO:0000259" key="12">
    <source>
        <dbReference type="Pfam" id="PF03372"/>
    </source>
</evidence>
<dbReference type="GO" id="GO:0046872">
    <property type="term" value="F:metal ion binding"/>
    <property type="evidence" value="ECO:0007669"/>
    <property type="project" value="UniProtKB-KW"/>
</dbReference>
<evidence type="ECO:0000256" key="9">
    <source>
        <dbReference type="PIRSR" id="PIRSR604808-3"/>
    </source>
</evidence>
<sequence>MAKTKAASKSQPKAKDKVEIEKIQDQIVPELEKVEEPKKRAQKKEKIVSSKTIDKEQNEEPQKSKAVVSKKKAAKLTEKQNDEKIDEEEPQQTKAAPKRRAAQKKVIENDEDNDEEAEEPKTSKTKKTTTKKPAKQEELENNEQNSDEVESPKEKKTAAKSTKTKAEKKPAQKKVTKTTENNEGKEEQLDQQKAKTAPKRKAVQKKASENDEKDQLDEVQSPKKAKVTATKKNTKAAKKEPENDEEISDEIVSPKKKTAKQVNGSAEKKKLLNSTESDYNIDFNIKKDFATKIVTWNVAGARSCLQKGLVEYLRRENADIICLNEVKIGSEKEIPKELKIPEYYHYFNIGKGNPGVAIFTKKKPIKVTNDLPEIFTNDNRLITAEYEDFYLVSCYVVNAGQGLKTLDKRLEWNRVFDKYIQELDKEKPVIIAGDLNVSHNEIDLANPKSNQRSAGFTKEERDGFTKLLSYGFIDTFRELYPKQEGAYTFWSYRFNARAKNTGWRLDYFVVSERFMENVVDNVIRTNILGSDHCPLVLFLN</sequence>
<feature type="compositionally biased region" description="Basic residues" evidence="11">
    <location>
        <begin position="123"/>
        <end position="133"/>
    </location>
</feature>
<feature type="compositionally biased region" description="Acidic residues" evidence="11">
    <location>
        <begin position="139"/>
        <end position="149"/>
    </location>
</feature>
<feature type="region of interest" description="Disordered" evidence="11">
    <location>
        <begin position="1"/>
        <end position="262"/>
    </location>
</feature>
<feature type="domain" description="Endonuclease/exonuclease/phosphatase" evidence="12">
    <location>
        <begin position="294"/>
        <end position="532"/>
    </location>
</feature>
<feature type="binding site" evidence="8">
    <location>
        <position position="297"/>
    </location>
    <ligand>
        <name>Mg(2+)</name>
        <dbReference type="ChEBI" id="CHEBI:18420"/>
        <label>1</label>
    </ligand>
</feature>
<dbReference type="GO" id="GO:0003677">
    <property type="term" value="F:DNA binding"/>
    <property type="evidence" value="ECO:0007669"/>
    <property type="project" value="InterPro"/>
</dbReference>
<evidence type="ECO:0000256" key="5">
    <source>
        <dbReference type="ARBA" id="ARBA00022801"/>
    </source>
</evidence>
<keyword evidence="10" id="KW-0227">DNA damage</keyword>
<comment type="similarity">
    <text evidence="3 10">Belongs to the DNA repair enzymes AP/ExoA family.</text>
</comment>
<keyword evidence="14" id="KW-1185">Reference proteome</keyword>
<feature type="site" description="Interaction with DNA substrate" evidence="9">
    <location>
        <position position="532"/>
    </location>
</feature>
<dbReference type="GO" id="GO:0006284">
    <property type="term" value="P:base-excision repair"/>
    <property type="evidence" value="ECO:0007669"/>
    <property type="project" value="TreeGrafter"/>
</dbReference>
<feature type="active site" evidence="7">
    <location>
        <position position="395"/>
    </location>
</feature>
<evidence type="ECO:0000256" key="4">
    <source>
        <dbReference type="ARBA" id="ARBA00022723"/>
    </source>
</evidence>
<dbReference type="OrthoDB" id="498125at2759"/>
<feature type="active site" description="Proton donor/acceptor" evidence="7">
    <location>
        <position position="434"/>
    </location>
</feature>
<dbReference type="EMBL" id="JADBJN010000001">
    <property type="protein sequence ID" value="KAG5682883.1"/>
    <property type="molecule type" value="Genomic_DNA"/>
</dbReference>
<comment type="cofactor">
    <cofactor evidence="2">
        <name>Mn(2+)</name>
        <dbReference type="ChEBI" id="CHEBI:29035"/>
    </cofactor>
</comment>
<dbReference type="GO" id="GO:0003906">
    <property type="term" value="F:DNA-(apurinic or apyrimidinic site) endonuclease activity"/>
    <property type="evidence" value="ECO:0007669"/>
    <property type="project" value="TreeGrafter"/>
</dbReference>
<keyword evidence="8" id="KW-0464">Manganese</keyword>
<dbReference type="InterPro" id="IPR020848">
    <property type="entry name" value="AP_endonuclease_F1_CS"/>
</dbReference>
<evidence type="ECO:0000313" key="14">
    <source>
        <dbReference type="Proteomes" id="UP001107558"/>
    </source>
</evidence>
<keyword evidence="10" id="KW-0234">DNA repair</keyword>
<dbReference type="GO" id="GO:0008311">
    <property type="term" value="F:double-stranded DNA 3'-5' DNA exonuclease activity"/>
    <property type="evidence" value="ECO:0007669"/>
    <property type="project" value="UniProtKB-EC"/>
</dbReference>